<dbReference type="InterPro" id="IPR028871">
    <property type="entry name" value="BlueCu_1_BS"/>
</dbReference>
<dbReference type="PANTHER" id="PTHR38439:SF2">
    <property type="entry name" value="OUTER MEMBRANE PROTEIN H.8"/>
    <property type="match status" value="1"/>
</dbReference>
<dbReference type="OrthoDB" id="9814063at2"/>
<evidence type="ECO:0000256" key="6">
    <source>
        <dbReference type="ARBA" id="ARBA00022764"/>
    </source>
</evidence>
<dbReference type="InterPro" id="IPR014068">
    <property type="entry name" value="Azurin"/>
</dbReference>
<protein>
    <recommendedName>
        <fullName evidence="3 10">Azurin</fullName>
    </recommendedName>
</protein>
<dbReference type="FunFam" id="2.60.40.420:FF:000040">
    <property type="entry name" value="Azurin"/>
    <property type="match status" value="1"/>
</dbReference>
<evidence type="ECO:0000256" key="2">
    <source>
        <dbReference type="ARBA" id="ARBA00004418"/>
    </source>
</evidence>
<evidence type="ECO:0000256" key="5">
    <source>
        <dbReference type="ARBA" id="ARBA00022723"/>
    </source>
</evidence>
<feature type="chain" id="PRO_5017102865" description="Azurin" evidence="10">
    <location>
        <begin position="21"/>
        <end position="149"/>
    </location>
</feature>
<organism evidence="12 13">
    <name type="scientific">Pseudomonas linyingensis</name>
    <dbReference type="NCBI Taxonomy" id="915471"/>
    <lineage>
        <taxon>Bacteria</taxon>
        <taxon>Pseudomonadati</taxon>
        <taxon>Pseudomonadota</taxon>
        <taxon>Gammaproteobacteria</taxon>
        <taxon>Pseudomonadales</taxon>
        <taxon>Pseudomonadaceae</taxon>
        <taxon>Pseudomonas</taxon>
    </lineage>
</organism>
<evidence type="ECO:0000256" key="1">
    <source>
        <dbReference type="ARBA" id="ARBA00002770"/>
    </source>
</evidence>
<keyword evidence="8 10" id="KW-0186">Copper</keyword>
<dbReference type="RefSeq" id="WP_090313253.1">
    <property type="nucleotide sequence ID" value="NZ_FNZE01000020.1"/>
</dbReference>
<dbReference type="CDD" id="cd13922">
    <property type="entry name" value="Azurin"/>
    <property type="match status" value="1"/>
</dbReference>
<dbReference type="GO" id="GO:0009055">
    <property type="term" value="F:electron transfer activity"/>
    <property type="evidence" value="ECO:0007669"/>
    <property type="project" value="InterPro"/>
</dbReference>
<gene>
    <name evidence="12" type="ORF">SAMN05216201_12065</name>
</gene>
<dbReference type="AlphaFoldDB" id="A0A1H7C129"/>
<dbReference type="NCBIfam" id="TIGR02695">
    <property type="entry name" value="azurin"/>
    <property type="match status" value="1"/>
</dbReference>
<keyword evidence="5 10" id="KW-0479">Metal-binding</keyword>
<name>A0A1H7C129_9PSED</name>
<dbReference type="Gene3D" id="2.60.40.420">
    <property type="entry name" value="Cupredoxins - blue copper proteins"/>
    <property type="match status" value="1"/>
</dbReference>
<evidence type="ECO:0000313" key="13">
    <source>
        <dbReference type="Proteomes" id="UP000242930"/>
    </source>
</evidence>
<evidence type="ECO:0000313" key="12">
    <source>
        <dbReference type="EMBL" id="SEJ83519.1"/>
    </source>
</evidence>
<evidence type="ECO:0000256" key="8">
    <source>
        <dbReference type="ARBA" id="ARBA00023008"/>
    </source>
</evidence>
<dbReference type="GO" id="GO:0005507">
    <property type="term" value="F:copper ion binding"/>
    <property type="evidence" value="ECO:0007669"/>
    <property type="project" value="UniProtKB-UniRule"/>
</dbReference>
<dbReference type="InterPro" id="IPR050845">
    <property type="entry name" value="Cu-binding_ET"/>
</dbReference>
<dbReference type="PANTHER" id="PTHR38439">
    <property type="entry name" value="AURACYANIN-B"/>
    <property type="match status" value="1"/>
</dbReference>
<dbReference type="EMBL" id="FNZE01000020">
    <property type="protein sequence ID" value="SEJ83519.1"/>
    <property type="molecule type" value="Genomic_DNA"/>
</dbReference>
<dbReference type="GO" id="GO:0042597">
    <property type="term" value="C:periplasmic space"/>
    <property type="evidence" value="ECO:0007669"/>
    <property type="project" value="UniProtKB-SubCell"/>
</dbReference>
<evidence type="ECO:0000256" key="10">
    <source>
        <dbReference type="RuleBase" id="RU363017"/>
    </source>
</evidence>
<dbReference type="Pfam" id="PF00127">
    <property type="entry name" value="Copper-bind"/>
    <property type="match status" value="1"/>
</dbReference>
<sequence>MFRKLAALSLLGLFSAPLWAAECSVDIQVADQLQFSTNAIGVDKSCKTFTVNLAHSGQMAKNVMGHNWVLSTGADMDGVVADGVAAGLDNNYLKPNDTRVIAHTKVIGGGESDSVTFEVAKLKDGEQYMFFCSFPGHAALMKGTLEMLK</sequence>
<keyword evidence="9" id="KW-1015">Disulfide bond</keyword>
<comment type="subcellular location">
    <subcellularLocation>
        <location evidence="2 10">Periplasm</location>
    </subcellularLocation>
</comment>
<reference evidence="13" key="1">
    <citation type="submission" date="2016-10" db="EMBL/GenBank/DDBJ databases">
        <authorList>
            <person name="Varghese N."/>
            <person name="Submissions S."/>
        </authorList>
    </citation>
    <scope>NUCLEOTIDE SEQUENCE [LARGE SCALE GENOMIC DNA]</scope>
    <source>
        <strain evidence="13">LMG 25967</strain>
    </source>
</reference>
<evidence type="ECO:0000256" key="3">
    <source>
        <dbReference type="ARBA" id="ARBA00014744"/>
    </source>
</evidence>
<dbReference type="PROSITE" id="PS00196">
    <property type="entry name" value="COPPER_BLUE"/>
    <property type="match status" value="1"/>
</dbReference>
<keyword evidence="6 10" id="KW-0574">Periplasm</keyword>
<proteinExistence type="predicted"/>
<feature type="signal peptide" evidence="10">
    <location>
        <begin position="1"/>
        <end position="20"/>
    </location>
</feature>
<comment type="function">
    <text evidence="1 10">Transfers electrons from cytochrome c551 to cytochrome oxidase.</text>
</comment>
<evidence type="ECO:0000256" key="7">
    <source>
        <dbReference type="ARBA" id="ARBA00022982"/>
    </source>
</evidence>
<evidence type="ECO:0000259" key="11">
    <source>
        <dbReference type="Pfam" id="PF00127"/>
    </source>
</evidence>
<accession>A0A1H7C129</accession>
<evidence type="ECO:0000256" key="4">
    <source>
        <dbReference type="ARBA" id="ARBA00022448"/>
    </source>
</evidence>
<feature type="domain" description="Blue (type 1) copper" evidence="11">
    <location>
        <begin position="21"/>
        <end position="146"/>
    </location>
</feature>
<dbReference type="InterPro" id="IPR000923">
    <property type="entry name" value="BlueCu_1"/>
</dbReference>
<keyword evidence="7 10" id="KW-0249">Electron transport</keyword>
<evidence type="ECO:0000256" key="9">
    <source>
        <dbReference type="ARBA" id="ARBA00023157"/>
    </source>
</evidence>
<keyword evidence="4 10" id="KW-0813">Transport</keyword>
<dbReference type="Proteomes" id="UP000242930">
    <property type="component" value="Unassembled WGS sequence"/>
</dbReference>
<keyword evidence="10" id="KW-0732">Signal</keyword>
<dbReference type="InterPro" id="IPR008972">
    <property type="entry name" value="Cupredoxin"/>
</dbReference>
<keyword evidence="13" id="KW-1185">Reference proteome</keyword>
<dbReference type="SUPFAM" id="SSF49503">
    <property type="entry name" value="Cupredoxins"/>
    <property type="match status" value="1"/>
</dbReference>
<dbReference type="STRING" id="915471.SAMN05216201_12065"/>